<reference evidence="1 2" key="1">
    <citation type="journal article" date="2007" name="PLoS Genet.">
        <title>Patterns and implications of gene gain and loss in the evolution of Prochlorococcus.</title>
        <authorList>
            <person name="Kettler G.C."/>
            <person name="Martiny A.C."/>
            <person name="Huang K."/>
            <person name="Zucker J."/>
            <person name="Coleman M.L."/>
            <person name="Rodrigue S."/>
            <person name="Chen F."/>
            <person name="Lapidus A."/>
            <person name="Ferriera S."/>
            <person name="Johnson J."/>
            <person name="Steglich C."/>
            <person name="Church G.M."/>
            <person name="Richardson P."/>
            <person name="Chisholm S.W."/>
        </authorList>
    </citation>
    <scope>NUCLEOTIDE SEQUENCE [LARGE SCALE GENOMIC DNA]</scope>
    <source>
        <strain evidence="1 2">MIT 9215</strain>
    </source>
</reference>
<evidence type="ECO:0000313" key="1">
    <source>
        <dbReference type="EMBL" id="ABV50889.1"/>
    </source>
</evidence>
<protein>
    <submittedName>
        <fullName evidence="1">Uncharacterized protein</fullName>
    </submittedName>
</protein>
<dbReference type="RefSeq" id="WP_012007958.1">
    <property type="nucleotide sequence ID" value="NC_009840.1"/>
</dbReference>
<accession>A8G5K8</accession>
<sequence>MMKKTKSTPQSKTTLKWNVNGELSSIDMARILEALSVKELSECELTCNRDAKKFNLGMWW</sequence>
<organism evidence="1 2">
    <name type="scientific">Prochlorococcus marinus (strain MIT 9215)</name>
    <dbReference type="NCBI Taxonomy" id="93060"/>
    <lineage>
        <taxon>Bacteria</taxon>
        <taxon>Bacillati</taxon>
        <taxon>Cyanobacteriota</taxon>
        <taxon>Cyanophyceae</taxon>
        <taxon>Synechococcales</taxon>
        <taxon>Prochlorococcaceae</taxon>
        <taxon>Prochlorococcus</taxon>
    </lineage>
</organism>
<gene>
    <name evidence="1" type="ordered locus">P9215_12741</name>
</gene>
<dbReference type="AlphaFoldDB" id="A8G5K8"/>
<dbReference type="KEGG" id="pmh:P9215_12741"/>
<evidence type="ECO:0000313" key="2">
    <source>
        <dbReference type="Proteomes" id="UP000002014"/>
    </source>
</evidence>
<dbReference type="EMBL" id="CP000825">
    <property type="protein sequence ID" value="ABV50889.1"/>
    <property type="molecule type" value="Genomic_DNA"/>
</dbReference>
<dbReference type="Proteomes" id="UP000002014">
    <property type="component" value="Chromosome"/>
</dbReference>
<proteinExistence type="predicted"/>
<name>A8G5K8_PROM2</name>
<dbReference type="HOGENOM" id="CLU_189950_1_0_3"/>